<dbReference type="Proteomes" id="UP000287188">
    <property type="component" value="Unassembled WGS sequence"/>
</dbReference>
<comment type="caution">
    <text evidence="3">The sequence shown here is derived from an EMBL/GenBank/DDBJ whole genome shotgun (WGS) entry which is preliminary data.</text>
</comment>
<proteinExistence type="predicted"/>
<keyword evidence="4" id="KW-1185">Reference proteome</keyword>
<gene>
    <name evidence="3" type="ORF">KDK_09490</name>
</gene>
<dbReference type="Pfam" id="PF00589">
    <property type="entry name" value="Phage_integrase"/>
    <property type="match status" value="1"/>
</dbReference>
<keyword evidence="1" id="KW-0233">DNA recombination</keyword>
<dbReference type="InterPro" id="IPR013762">
    <property type="entry name" value="Integrase-like_cat_sf"/>
</dbReference>
<dbReference type="InterPro" id="IPR011010">
    <property type="entry name" value="DNA_brk_join_enz"/>
</dbReference>
<dbReference type="GO" id="GO:0006310">
    <property type="term" value="P:DNA recombination"/>
    <property type="evidence" value="ECO:0007669"/>
    <property type="project" value="UniProtKB-KW"/>
</dbReference>
<evidence type="ECO:0000313" key="3">
    <source>
        <dbReference type="EMBL" id="GCE17149.1"/>
    </source>
</evidence>
<name>A0A402ADF7_9CHLR</name>
<sequence length="119" mass="13463">MALGSVCLGSLLSYLDQLHEKGRGNRDDPLFHSENGCSLTKNSLTLVFAWLRKRAGASDTSITPQILRHSFAFRYLQTGGNPHGLQLLLGYEGMAPVRQYLRWYDQLVRDRLEKKAEPT</sequence>
<dbReference type="GO" id="GO:0003677">
    <property type="term" value="F:DNA binding"/>
    <property type="evidence" value="ECO:0007669"/>
    <property type="project" value="InterPro"/>
</dbReference>
<dbReference type="Gene3D" id="1.10.443.10">
    <property type="entry name" value="Intergrase catalytic core"/>
    <property type="match status" value="1"/>
</dbReference>
<dbReference type="EMBL" id="BIFS01000001">
    <property type="protein sequence ID" value="GCE17149.1"/>
    <property type="molecule type" value="Genomic_DNA"/>
</dbReference>
<dbReference type="InterPro" id="IPR002104">
    <property type="entry name" value="Integrase_catalytic"/>
</dbReference>
<dbReference type="SUPFAM" id="SSF56349">
    <property type="entry name" value="DNA breaking-rejoining enzymes"/>
    <property type="match status" value="1"/>
</dbReference>
<protein>
    <recommendedName>
        <fullName evidence="2">Tyr recombinase domain-containing protein</fullName>
    </recommendedName>
</protein>
<accession>A0A402ADF7</accession>
<dbReference type="AlphaFoldDB" id="A0A402ADF7"/>
<evidence type="ECO:0000259" key="2">
    <source>
        <dbReference type="PROSITE" id="PS51898"/>
    </source>
</evidence>
<dbReference type="PROSITE" id="PS51898">
    <property type="entry name" value="TYR_RECOMBINASE"/>
    <property type="match status" value="1"/>
</dbReference>
<reference evidence="4" key="1">
    <citation type="submission" date="2018-12" db="EMBL/GenBank/DDBJ databases">
        <title>Tengunoibacter tsumagoiensis gen. nov., sp. nov., Dictyobacter kobayashii sp. nov., D. alpinus sp. nov., and D. joshuensis sp. nov. and description of Dictyobacteraceae fam. nov. within the order Ktedonobacterales isolated from Tengu-no-mugimeshi.</title>
        <authorList>
            <person name="Wang C.M."/>
            <person name="Zheng Y."/>
            <person name="Sakai Y."/>
            <person name="Toyoda A."/>
            <person name="Minakuchi Y."/>
            <person name="Abe K."/>
            <person name="Yokota A."/>
            <person name="Yabe S."/>
        </authorList>
    </citation>
    <scope>NUCLEOTIDE SEQUENCE [LARGE SCALE GENOMIC DNA]</scope>
    <source>
        <strain evidence="4">Uno11</strain>
    </source>
</reference>
<organism evidence="3 4">
    <name type="scientific">Dictyobacter kobayashii</name>
    <dbReference type="NCBI Taxonomy" id="2014872"/>
    <lineage>
        <taxon>Bacteria</taxon>
        <taxon>Bacillati</taxon>
        <taxon>Chloroflexota</taxon>
        <taxon>Ktedonobacteria</taxon>
        <taxon>Ktedonobacterales</taxon>
        <taxon>Dictyobacteraceae</taxon>
        <taxon>Dictyobacter</taxon>
    </lineage>
</organism>
<evidence type="ECO:0000313" key="4">
    <source>
        <dbReference type="Proteomes" id="UP000287188"/>
    </source>
</evidence>
<dbReference type="GO" id="GO:0015074">
    <property type="term" value="P:DNA integration"/>
    <property type="evidence" value="ECO:0007669"/>
    <property type="project" value="InterPro"/>
</dbReference>
<feature type="domain" description="Tyr recombinase" evidence="2">
    <location>
        <begin position="1"/>
        <end position="117"/>
    </location>
</feature>
<evidence type="ECO:0000256" key="1">
    <source>
        <dbReference type="ARBA" id="ARBA00023172"/>
    </source>
</evidence>